<comment type="caution">
    <text evidence="3">The sequence shown here is derived from an EMBL/GenBank/DDBJ whole genome shotgun (WGS) entry which is preliminary data.</text>
</comment>
<evidence type="ECO:0000256" key="1">
    <source>
        <dbReference type="ARBA" id="ARBA00022737"/>
    </source>
</evidence>
<dbReference type="InterPro" id="IPR002110">
    <property type="entry name" value="Ankyrin_rpt"/>
</dbReference>
<keyword evidence="1" id="KW-0677">Repeat</keyword>
<dbReference type="SMART" id="SM00248">
    <property type="entry name" value="ANK"/>
    <property type="match status" value="5"/>
</dbReference>
<dbReference type="PROSITE" id="PS50088">
    <property type="entry name" value="ANK_REPEAT"/>
    <property type="match status" value="1"/>
</dbReference>
<protein>
    <submittedName>
        <fullName evidence="3">Transient receptor potential cation channel subfamily A member 1</fullName>
    </submittedName>
</protein>
<keyword evidence="3" id="KW-0675">Receptor</keyword>
<dbReference type="PANTHER" id="PTHR24126:SF14">
    <property type="entry name" value="ANK_REP_REGION DOMAIN-CONTAINING PROTEIN"/>
    <property type="match status" value="1"/>
</dbReference>
<dbReference type="Proteomes" id="UP001152795">
    <property type="component" value="Unassembled WGS sequence"/>
</dbReference>
<dbReference type="OrthoDB" id="19014at2759"/>
<evidence type="ECO:0000313" key="4">
    <source>
        <dbReference type="Proteomes" id="UP001152795"/>
    </source>
</evidence>
<keyword evidence="2" id="KW-0040">ANK repeat</keyword>
<feature type="non-terminal residue" evidence="3">
    <location>
        <position position="343"/>
    </location>
</feature>
<dbReference type="Gene3D" id="1.25.40.20">
    <property type="entry name" value="Ankyrin repeat-containing domain"/>
    <property type="match status" value="2"/>
</dbReference>
<gene>
    <name evidence="3" type="ORF">PACLA_8A016498</name>
</gene>
<proteinExistence type="predicted"/>
<evidence type="ECO:0000256" key="2">
    <source>
        <dbReference type="ARBA" id="ARBA00023043"/>
    </source>
</evidence>
<name>A0A6S7IEK8_PARCT</name>
<accession>A0A6S7IEK8</accession>
<keyword evidence="4" id="KW-1185">Reference proteome</keyword>
<dbReference type="PANTHER" id="PTHR24126">
    <property type="entry name" value="ANKYRIN REPEAT, PH AND SEC7 DOMAIN CONTAINING PROTEIN SECG-RELATED"/>
    <property type="match status" value="1"/>
</dbReference>
<dbReference type="InterPro" id="IPR036770">
    <property type="entry name" value="Ankyrin_rpt-contain_sf"/>
</dbReference>
<dbReference type="AlphaFoldDB" id="A0A6S7IEK8"/>
<sequence>AAKANQLQIVSLIFGIKTDHDHFTTCDKHGRNVFHYAVKNPKVLKLLLDQVKKCKNKEAINKMDKFENTPIKLAAVGNLKESFEMLSQYTRSEADMFSAHLIHNVDIEVLKISLHSWKKREPEAVMRLLSGDHQHQPFLEAARKGNIDLMEFFLQKGANPLQRTPDDQTAIHYAVLSGKLEAVKHLLNKKEFLEMIDFTDEVNITAAGYAAQTGFADILRCLLENYNAQMKSDKKTARLNILDSAYGYFKTGEPSIKEIIKFCTKNNKIDILQELFEDSHFGADCIMSKLIEETPDVAMLIFNLCVYKDEYFTHRSYGETELRRRVSYSFFPFMRKHRKCYHA</sequence>
<reference evidence="3" key="1">
    <citation type="submission" date="2020-04" db="EMBL/GenBank/DDBJ databases">
        <authorList>
            <person name="Alioto T."/>
            <person name="Alioto T."/>
            <person name="Gomez Garrido J."/>
        </authorList>
    </citation>
    <scope>NUCLEOTIDE SEQUENCE</scope>
    <source>
        <strain evidence="3">A484AB</strain>
    </source>
</reference>
<dbReference type="Pfam" id="PF12796">
    <property type="entry name" value="Ank_2"/>
    <property type="match status" value="1"/>
</dbReference>
<evidence type="ECO:0000313" key="3">
    <source>
        <dbReference type="EMBL" id="CAB4017354.1"/>
    </source>
</evidence>
<dbReference type="SUPFAM" id="SSF48403">
    <property type="entry name" value="Ankyrin repeat"/>
    <property type="match status" value="1"/>
</dbReference>
<organism evidence="3 4">
    <name type="scientific">Paramuricea clavata</name>
    <name type="common">Red gorgonian</name>
    <name type="synonym">Violescent sea-whip</name>
    <dbReference type="NCBI Taxonomy" id="317549"/>
    <lineage>
        <taxon>Eukaryota</taxon>
        <taxon>Metazoa</taxon>
        <taxon>Cnidaria</taxon>
        <taxon>Anthozoa</taxon>
        <taxon>Octocorallia</taxon>
        <taxon>Malacalcyonacea</taxon>
        <taxon>Plexauridae</taxon>
        <taxon>Paramuricea</taxon>
    </lineage>
</organism>
<dbReference type="EMBL" id="CACRXK020009513">
    <property type="protein sequence ID" value="CAB4017354.1"/>
    <property type="molecule type" value="Genomic_DNA"/>
</dbReference>